<keyword evidence="2" id="KW-0732">Signal</keyword>
<dbReference type="AlphaFoldDB" id="A0A9P6HN47"/>
<evidence type="ECO:0000256" key="2">
    <source>
        <dbReference type="SAM" id="SignalP"/>
    </source>
</evidence>
<dbReference type="EMBL" id="WIUZ02000002">
    <property type="protein sequence ID" value="KAF9790825.1"/>
    <property type="molecule type" value="Genomic_DNA"/>
</dbReference>
<dbReference type="Proteomes" id="UP000736335">
    <property type="component" value="Unassembled WGS sequence"/>
</dbReference>
<name>A0A9P6HN47_9AGAM</name>
<proteinExistence type="predicted"/>
<organism evidence="3 4">
    <name type="scientific">Thelephora terrestris</name>
    <dbReference type="NCBI Taxonomy" id="56493"/>
    <lineage>
        <taxon>Eukaryota</taxon>
        <taxon>Fungi</taxon>
        <taxon>Dikarya</taxon>
        <taxon>Basidiomycota</taxon>
        <taxon>Agaricomycotina</taxon>
        <taxon>Agaricomycetes</taxon>
        <taxon>Thelephorales</taxon>
        <taxon>Thelephoraceae</taxon>
        <taxon>Thelephora</taxon>
    </lineage>
</organism>
<reference evidence="3" key="2">
    <citation type="submission" date="2020-11" db="EMBL/GenBank/DDBJ databases">
        <authorList>
            <consortium name="DOE Joint Genome Institute"/>
            <person name="Kuo A."/>
            <person name="Miyauchi S."/>
            <person name="Kiss E."/>
            <person name="Drula E."/>
            <person name="Kohler A."/>
            <person name="Sanchez-Garcia M."/>
            <person name="Andreopoulos B."/>
            <person name="Barry K.W."/>
            <person name="Bonito G."/>
            <person name="Buee M."/>
            <person name="Carver A."/>
            <person name="Chen C."/>
            <person name="Cichocki N."/>
            <person name="Clum A."/>
            <person name="Culley D."/>
            <person name="Crous P.W."/>
            <person name="Fauchery L."/>
            <person name="Girlanda M."/>
            <person name="Hayes R."/>
            <person name="Keri Z."/>
            <person name="Labutti K."/>
            <person name="Lipzen A."/>
            <person name="Lombard V."/>
            <person name="Magnuson J."/>
            <person name="Maillard F."/>
            <person name="Morin E."/>
            <person name="Murat C."/>
            <person name="Nolan M."/>
            <person name="Ohm R."/>
            <person name="Pangilinan J."/>
            <person name="Pereira M."/>
            <person name="Perotto S."/>
            <person name="Peter M."/>
            <person name="Riley R."/>
            <person name="Sitrit Y."/>
            <person name="Stielow B."/>
            <person name="Szollosi G."/>
            <person name="Zifcakova L."/>
            <person name="Stursova M."/>
            <person name="Spatafora J.W."/>
            <person name="Tedersoo L."/>
            <person name="Vaario L.-M."/>
            <person name="Yamada A."/>
            <person name="Yan M."/>
            <person name="Wang P."/>
            <person name="Xu J."/>
            <person name="Bruns T."/>
            <person name="Baldrian P."/>
            <person name="Vilgalys R."/>
            <person name="Henrissat B."/>
            <person name="Grigoriev I.V."/>
            <person name="Hibbett D."/>
            <person name="Nagy L.G."/>
            <person name="Martin F.M."/>
        </authorList>
    </citation>
    <scope>NUCLEOTIDE SEQUENCE</scope>
    <source>
        <strain evidence="3">UH-Tt-Lm1</strain>
    </source>
</reference>
<evidence type="ECO:0000313" key="3">
    <source>
        <dbReference type="EMBL" id="KAF9790825.1"/>
    </source>
</evidence>
<comment type="caution">
    <text evidence="3">The sequence shown here is derived from an EMBL/GenBank/DDBJ whole genome shotgun (WGS) entry which is preliminary data.</text>
</comment>
<evidence type="ECO:0000256" key="1">
    <source>
        <dbReference type="SAM" id="MobiDB-lite"/>
    </source>
</evidence>
<feature type="signal peptide" evidence="2">
    <location>
        <begin position="1"/>
        <end position="23"/>
    </location>
</feature>
<accession>A0A9P6HN47</accession>
<feature type="compositionally biased region" description="Polar residues" evidence="1">
    <location>
        <begin position="163"/>
        <end position="183"/>
    </location>
</feature>
<evidence type="ECO:0000313" key="4">
    <source>
        <dbReference type="Proteomes" id="UP000736335"/>
    </source>
</evidence>
<reference evidence="3" key="1">
    <citation type="journal article" date="2020" name="Nat. Commun.">
        <title>Large-scale genome sequencing of mycorrhizal fungi provides insights into the early evolution of symbiotic traits.</title>
        <authorList>
            <person name="Miyauchi S."/>
            <person name="Kiss E."/>
            <person name="Kuo A."/>
            <person name="Drula E."/>
            <person name="Kohler A."/>
            <person name="Sanchez-Garcia M."/>
            <person name="Morin E."/>
            <person name="Andreopoulos B."/>
            <person name="Barry K.W."/>
            <person name="Bonito G."/>
            <person name="Buee M."/>
            <person name="Carver A."/>
            <person name="Chen C."/>
            <person name="Cichocki N."/>
            <person name="Clum A."/>
            <person name="Culley D."/>
            <person name="Crous P.W."/>
            <person name="Fauchery L."/>
            <person name="Girlanda M."/>
            <person name="Hayes R.D."/>
            <person name="Keri Z."/>
            <person name="LaButti K."/>
            <person name="Lipzen A."/>
            <person name="Lombard V."/>
            <person name="Magnuson J."/>
            <person name="Maillard F."/>
            <person name="Murat C."/>
            <person name="Nolan M."/>
            <person name="Ohm R.A."/>
            <person name="Pangilinan J."/>
            <person name="Pereira M.F."/>
            <person name="Perotto S."/>
            <person name="Peter M."/>
            <person name="Pfister S."/>
            <person name="Riley R."/>
            <person name="Sitrit Y."/>
            <person name="Stielow J.B."/>
            <person name="Szollosi G."/>
            <person name="Zifcakova L."/>
            <person name="Stursova M."/>
            <person name="Spatafora J.W."/>
            <person name="Tedersoo L."/>
            <person name="Vaario L.M."/>
            <person name="Yamada A."/>
            <person name="Yan M."/>
            <person name="Wang P."/>
            <person name="Xu J."/>
            <person name="Bruns T."/>
            <person name="Baldrian P."/>
            <person name="Vilgalys R."/>
            <person name="Dunand C."/>
            <person name="Henrissat B."/>
            <person name="Grigoriev I.V."/>
            <person name="Hibbett D."/>
            <person name="Nagy L.G."/>
            <person name="Martin F.M."/>
        </authorList>
    </citation>
    <scope>NUCLEOTIDE SEQUENCE</scope>
    <source>
        <strain evidence="3">UH-Tt-Lm1</strain>
    </source>
</reference>
<keyword evidence="4" id="KW-1185">Reference proteome</keyword>
<feature type="region of interest" description="Disordered" evidence="1">
    <location>
        <begin position="159"/>
        <end position="194"/>
    </location>
</feature>
<feature type="chain" id="PRO_5040441251" evidence="2">
    <location>
        <begin position="24"/>
        <end position="194"/>
    </location>
</feature>
<protein>
    <submittedName>
        <fullName evidence="3">Uncharacterized protein</fullName>
    </submittedName>
</protein>
<dbReference type="OrthoDB" id="2507450at2759"/>
<gene>
    <name evidence="3" type="ORF">BJ322DRAFT_998818</name>
</gene>
<sequence>MFARAALLVSVIQAVLLLGSVEARTWILERDGRAIYARRFGQAQPDVLMEIAAACGGGICDALADEAIAPLLAVQPECSQQDMADKIIDASRQFDTITQSKMIAAAVKYRQTEKNTPPDSSTNPPTLLNSVYCQKAPKNNQLNGLVQAQDAANDPNLFFDPATGTTVTRGSQPNTVPFDTNGTGVPDDVSGFYR</sequence>